<proteinExistence type="predicted"/>
<dbReference type="EMBL" id="FP929116">
    <property type="protein sequence ID" value="CBX94111.1"/>
    <property type="molecule type" value="Genomic_DNA"/>
</dbReference>
<evidence type="ECO:0000313" key="2">
    <source>
        <dbReference type="EMBL" id="CBX94111.1"/>
    </source>
</evidence>
<sequence length="318" mass="35844">MQAHRGLPLMTAICTLGTTHTSANTLYRNNYTETMGFSSDHRPSESLFSTSETSERRTASGGRTRDNQTSSATRRISVPHRAPPTKYTDTVERDKSAQYEQFFQDTPASRRRMSASPNTCEGAVSTLTAQRLRSERDSFARRFEANNKNRICCAVDRAAVLTVYNEALEMVAEWEVQQTKTQAAFAPSSSFLGRNEAERYRALIHEVKTKSKVILGIVDAGPDHSVFSNSLLLNPLEPQYATPRIDMHDDSKQYYATRRLNAWRTEGWPHKYPVAAITLESNNNRRASAGHERYNTGNSANNWTVEDWGGEVDADMEF</sequence>
<dbReference type="AlphaFoldDB" id="E4ZQV6"/>
<evidence type="ECO:0000313" key="3">
    <source>
        <dbReference type="Proteomes" id="UP000002668"/>
    </source>
</evidence>
<accession>E4ZQV6</accession>
<dbReference type="VEuPathDB" id="FungiDB:LEMA_P037850.1"/>
<dbReference type="InParanoid" id="E4ZQV6"/>
<evidence type="ECO:0000256" key="1">
    <source>
        <dbReference type="SAM" id="MobiDB-lite"/>
    </source>
</evidence>
<dbReference type="Proteomes" id="UP000002668">
    <property type="component" value="Genome"/>
</dbReference>
<reference evidence="3" key="1">
    <citation type="journal article" date="2011" name="Nat. Commun.">
        <title>Effector diversification within compartments of the Leptosphaeria maculans genome affected by Repeat-Induced Point mutations.</title>
        <authorList>
            <person name="Rouxel T."/>
            <person name="Grandaubert J."/>
            <person name="Hane J.K."/>
            <person name="Hoede C."/>
            <person name="van de Wouw A.P."/>
            <person name="Couloux A."/>
            <person name="Dominguez V."/>
            <person name="Anthouard V."/>
            <person name="Bally P."/>
            <person name="Bourras S."/>
            <person name="Cozijnsen A.J."/>
            <person name="Ciuffetti L.M."/>
            <person name="Degrave A."/>
            <person name="Dilmaghani A."/>
            <person name="Duret L."/>
            <person name="Fudal I."/>
            <person name="Goodwin S.B."/>
            <person name="Gout L."/>
            <person name="Glaser N."/>
            <person name="Linglin J."/>
            <person name="Kema G.H.J."/>
            <person name="Lapalu N."/>
            <person name="Lawrence C.B."/>
            <person name="May K."/>
            <person name="Meyer M."/>
            <person name="Ollivier B."/>
            <person name="Poulain J."/>
            <person name="Schoch C.L."/>
            <person name="Simon A."/>
            <person name="Spatafora J.W."/>
            <person name="Stachowiak A."/>
            <person name="Turgeon B.G."/>
            <person name="Tyler B.M."/>
            <person name="Vincent D."/>
            <person name="Weissenbach J."/>
            <person name="Amselem J."/>
            <person name="Quesneville H."/>
            <person name="Oliver R.P."/>
            <person name="Wincker P."/>
            <person name="Balesdent M.-H."/>
            <person name="Howlett B.J."/>
        </authorList>
    </citation>
    <scope>NUCLEOTIDE SEQUENCE [LARGE SCALE GENOMIC DNA]</scope>
    <source>
        <strain evidence="3">JN3 / isolate v23.1.3 / race Av1-4-5-6-7-8</strain>
    </source>
</reference>
<dbReference type="HOGENOM" id="CLU_874556_0_0_1"/>
<dbReference type="GeneID" id="13285115"/>
<name>E4ZQV6_LEPMJ</name>
<organism evidence="3">
    <name type="scientific">Leptosphaeria maculans (strain JN3 / isolate v23.1.3 / race Av1-4-5-6-7-8)</name>
    <name type="common">Blackleg fungus</name>
    <name type="synonym">Phoma lingam</name>
    <dbReference type="NCBI Taxonomy" id="985895"/>
    <lineage>
        <taxon>Eukaryota</taxon>
        <taxon>Fungi</taxon>
        <taxon>Dikarya</taxon>
        <taxon>Ascomycota</taxon>
        <taxon>Pezizomycotina</taxon>
        <taxon>Dothideomycetes</taxon>
        <taxon>Pleosporomycetidae</taxon>
        <taxon>Pleosporales</taxon>
        <taxon>Pleosporineae</taxon>
        <taxon>Leptosphaeriaceae</taxon>
        <taxon>Plenodomus</taxon>
        <taxon>Plenodomus lingam/Leptosphaeria maculans species complex</taxon>
    </lineage>
</organism>
<feature type="region of interest" description="Disordered" evidence="1">
    <location>
        <begin position="35"/>
        <end position="91"/>
    </location>
</feature>
<dbReference type="OrthoDB" id="3796009at2759"/>
<gene>
    <name evidence="2" type="ORF">LEMA_P037850.1</name>
</gene>
<feature type="compositionally biased region" description="Basic and acidic residues" evidence="1">
    <location>
        <begin position="53"/>
        <end position="66"/>
    </location>
</feature>
<dbReference type="eggNOG" id="ENOG502R8K6">
    <property type="taxonomic scope" value="Eukaryota"/>
</dbReference>
<protein>
    <submittedName>
        <fullName evidence="2">Predicted protein</fullName>
    </submittedName>
</protein>
<keyword evidence="3" id="KW-1185">Reference proteome</keyword>